<dbReference type="Gene3D" id="3.30.1150.10">
    <property type="match status" value="1"/>
</dbReference>
<dbReference type="RefSeq" id="WP_013451169.1">
    <property type="nucleotide sequence ID" value="NC_014758.1"/>
</dbReference>
<keyword evidence="9 11" id="KW-0472">Membrane</keyword>
<gene>
    <name evidence="13" type="ordered locus">Calni_1045</name>
</gene>
<keyword evidence="8 11" id="KW-1133">Transmembrane helix</keyword>
<dbReference type="InterPro" id="IPR037682">
    <property type="entry name" value="TonB_C"/>
</dbReference>
<dbReference type="InterPro" id="IPR051045">
    <property type="entry name" value="TonB-dependent_transducer"/>
</dbReference>
<dbReference type="GO" id="GO:0055085">
    <property type="term" value="P:transmembrane transport"/>
    <property type="evidence" value="ECO:0007669"/>
    <property type="project" value="InterPro"/>
</dbReference>
<organism evidence="13 14">
    <name type="scientific">Calditerrivibrio nitroreducens (strain DSM 19672 / NBRC 101217 / Yu37-1)</name>
    <dbReference type="NCBI Taxonomy" id="768670"/>
    <lineage>
        <taxon>Bacteria</taxon>
        <taxon>Pseudomonadati</taxon>
        <taxon>Deferribacterota</taxon>
        <taxon>Deferribacteres</taxon>
        <taxon>Deferribacterales</taxon>
        <taxon>Calditerrivibrionaceae</taxon>
    </lineage>
</organism>
<evidence type="ECO:0000256" key="4">
    <source>
        <dbReference type="ARBA" id="ARBA00022475"/>
    </source>
</evidence>
<evidence type="ECO:0000256" key="7">
    <source>
        <dbReference type="ARBA" id="ARBA00022927"/>
    </source>
</evidence>
<evidence type="ECO:0000256" key="8">
    <source>
        <dbReference type="ARBA" id="ARBA00022989"/>
    </source>
</evidence>
<name>E4TI40_CALNY</name>
<dbReference type="eggNOG" id="COG0810">
    <property type="taxonomic scope" value="Bacteria"/>
</dbReference>
<evidence type="ECO:0000256" key="10">
    <source>
        <dbReference type="SAM" id="MobiDB-lite"/>
    </source>
</evidence>
<feature type="compositionally biased region" description="Basic and acidic residues" evidence="10">
    <location>
        <begin position="141"/>
        <end position="157"/>
    </location>
</feature>
<dbReference type="SUPFAM" id="SSF74653">
    <property type="entry name" value="TolA/TonB C-terminal domain"/>
    <property type="match status" value="1"/>
</dbReference>
<evidence type="ECO:0000313" key="14">
    <source>
        <dbReference type="Proteomes" id="UP000007039"/>
    </source>
</evidence>
<keyword evidence="5" id="KW-0997">Cell inner membrane</keyword>
<keyword evidence="4" id="KW-1003">Cell membrane</keyword>
<proteinExistence type="inferred from homology"/>
<feature type="transmembrane region" description="Helical" evidence="11">
    <location>
        <begin position="6"/>
        <end position="22"/>
    </location>
</feature>
<dbReference type="STRING" id="768670.Calni_1045"/>
<evidence type="ECO:0000256" key="5">
    <source>
        <dbReference type="ARBA" id="ARBA00022519"/>
    </source>
</evidence>
<dbReference type="NCBIfam" id="TIGR01352">
    <property type="entry name" value="tonB_Cterm"/>
    <property type="match status" value="1"/>
</dbReference>
<evidence type="ECO:0000256" key="2">
    <source>
        <dbReference type="ARBA" id="ARBA00006555"/>
    </source>
</evidence>
<feature type="compositionally biased region" description="Basic and acidic residues" evidence="10">
    <location>
        <begin position="95"/>
        <end position="118"/>
    </location>
</feature>
<keyword evidence="14" id="KW-1185">Reference proteome</keyword>
<evidence type="ECO:0000259" key="12">
    <source>
        <dbReference type="PROSITE" id="PS52015"/>
    </source>
</evidence>
<dbReference type="PROSITE" id="PS52015">
    <property type="entry name" value="TONB_CTD"/>
    <property type="match status" value="1"/>
</dbReference>
<dbReference type="GO" id="GO:0015031">
    <property type="term" value="P:protein transport"/>
    <property type="evidence" value="ECO:0007669"/>
    <property type="project" value="UniProtKB-KW"/>
</dbReference>
<feature type="region of interest" description="Disordered" evidence="10">
    <location>
        <begin position="48"/>
        <end position="157"/>
    </location>
</feature>
<evidence type="ECO:0000256" key="11">
    <source>
        <dbReference type="SAM" id="Phobius"/>
    </source>
</evidence>
<evidence type="ECO:0000313" key="13">
    <source>
        <dbReference type="EMBL" id="ADR18956.1"/>
    </source>
</evidence>
<dbReference type="GO" id="GO:0031992">
    <property type="term" value="F:energy transducer activity"/>
    <property type="evidence" value="ECO:0007669"/>
    <property type="project" value="TreeGrafter"/>
</dbReference>
<dbReference type="Pfam" id="PF03544">
    <property type="entry name" value="TonB_C"/>
    <property type="match status" value="1"/>
</dbReference>
<dbReference type="PANTHER" id="PTHR33446:SF2">
    <property type="entry name" value="PROTEIN TONB"/>
    <property type="match status" value="1"/>
</dbReference>
<evidence type="ECO:0000256" key="6">
    <source>
        <dbReference type="ARBA" id="ARBA00022692"/>
    </source>
</evidence>
<comment type="similarity">
    <text evidence="2">Belongs to the TonB family.</text>
</comment>
<protein>
    <submittedName>
        <fullName evidence="13">TonB family protein</fullName>
    </submittedName>
</protein>
<dbReference type="AlphaFoldDB" id="E4TI40"/>
<evidence type="ECO:0000256" key="1">
    <source>
        <dbReference type="ARBA" id="ARBA00004383"/>
    </source>
</evidence>
<sequence precursor="true">MKRLNFFLVISFVVHLVFLYYIKLPSKDDKQKKEPIYVDVIKKVPKNQNQLKQPDKFLPKQQPKILEKPTYKKPSNRIIPDSFSKKETPIIPPIKEPEKNDNKNIVEEKKDEQHKITPKDTPPTTNEEVKEIKPQEQSIKTAEKPPEEKRSLSKEQLSKILNPKDIINEIAKKEQKKEDEVDFNRFEIKYTSYFYKFKQRLYNVWRYPTDSAMRGEQGTVRIKFSILKDGTITNINIVSSSGYSQLDRAAVEALKNMGKVPLPEAFGINILNVDGYFIYYISGMGIR</sequence>
<dbReference type="GO" id="GO:0098797">
    <property type="term" value="C:plasma membrane protein complex"/>
    <property type="evidence" value="ECO:0007669"/>
    <property type="project" value="TreeGrafter"/>
</dbReference>
<dbReference type="OrthoDB" id="9803361at2"/>
<feature type="domain" description="TonB C-terminal" evidence="12">
    <location>
        <begin position="192"/>
        <end position="287"/>
    </location>
</feature>
<reference evidence="13 14" key="2">
    <citation type="journal article" date="2011" name="Stand. Genomic Sci.">
        <title>Complete genome sequence of Calditerrivibrio nitroreducens type strain (Yu37-1).</title>
        <authorList>
            <person name="Pitluck S."/>
            <person name="Sikorski J."/>
            <person name="Zeytun A."/>
            <person name="Lapidus A."/>
            <person name="Nolan M."/>
            <person name="Lucas S."/>
            <person name="Hammon N."/>
            <person name="Deshpande S."/>
            <person name="Cheng J.F."/>
            <person name="Tapia R."/>
            <person name="Han C."/>
            <person name="Goodwin L."/>
            <person name="Liolios K."/>
            <person name="Pagani I."/>
            <person name="Ivanova N."/>
            <person name="Mavromatis K."/>
            <person name="Pati A."/>
            <person name="Chen A."/>
            <person name="Palaniappan K."/>
            <person name="Hauser L."/>
            <person name="Chang Y.J."/>
            <person name="Jeffries C.D."/>
            <person name="Detter J.C."/>
            <person name="Brambilla E."/>
            <person name="Djao O.D."/>
            <person name="Rohde M."/>
            <person name="Spring S."/>
            <person name="Goker M."/>
            <person name="Woyke T."/>
            <person name="Bristow J."/>
            <person name="Eisen J.A."/>
            <person name="Markowitz V."/>
            <person name="Hugenholtz P."/>
            <person name="Kyrpides N.C."/>
            <person name="Klenk H.P."/>
            <person name="Land M."/>
        </authorList>
    </citation>
    <scope>NUCLEOTIDE SEQUENCE [LARGE SCALE GENOMIC DNA]</scope>
    <source>
        <strain evidence="14">DSM 19672 / NBRC 101217 / Yu37-1</strain>
    </source>
</reference>
<dbReference type="KEGG" id="cni:Calni_1045"/>
<reference key="1">
    <citation type="submission" date="2010-11" db="EMBL/GenBank/DDBJ databases">
        <title>The complete genome of chromosome of Calditerrivibrio nitroreducens DSM 19672.</title>
        <authorList>
            <consortium name="US DOE Joint Genome Institute (JGI-PGF)"/>
            <person name="Lucas S."/>
            <person name="Copeland A."/>
            <person name="Lapidus A."/>
            <person name="Bruce D."/>
            <person name="Goodwin L."/>
            <person name="Pitluck S."/>
            <person name="Kyrpides N."/>
            <person name="Mavromatis K."/>
            <person name="Ivanova N."/>
            <person name="Mikhailova N."/>
            <person name="Zeytun A."/>
            <person name="Brettin T."/>
            <person name="Detter J.C."/>
            <person name="Tapia R."/>
            <person name="Han C."/>
            <person name="Land M."/>
            <person name="Hauser L."/>
            <person name="Markowitz V."/>
            <person name="Cheng J.-F."/>
            <person name="Hugenholtz P."/>
            <person name="Woyke T."/>
            <person name="Wu D."/>
            <person name="Spring S."/>
            <person name="Schroeder M."/>
            <person name="Brambilla E."/>
            <person name="Klenk H.-P."/>
            <person name="Eisen J.A."/>
        </authorList>
    </citation>
    <scope>NUCLEOTIDE SEQUENCE [LARGE SCALE GENOMIC DNA]</scope>
    <source>
        <strain>DSM 19672</strain>
    </source>
</reference>
<evidence type="ECO:0000256" key="3">
    <source>
        <dbReference type="ARBA" id="ARBA00022448"/>
    </source>
</evidence>
<comment type="subcellular location">
    <subcellularLocation>
        <location evidence="1">Cell inner membrane</location>
        <topology evidence="1">Single-pass membrane protein</topology>
        <orientation evidence="1">Periplasmic side</orientation>
    </subcellularLocation>
</comment>
<keyword evidence="3" id="KW-0813">Transport</keyword>
<dbReference type="Proteomes" id="UP000007039">
    <property type="component" value="Chromosome"/>
</dbReference>
<keyword evidence="6 11" id="KW-0812">Transmembrane</keyword>
<dbReference type="EMBL" id="CP002347">
    <property type="protein sequence ID" value="ADR18956.1"/>
    <property type="molecule type" value="Genomic_DNA"/>
</dbReference>
<dbReference type="InterPro" id="IPR006260">
    <property type="entry name" value="TonB/TolA_C"/>
</dbReference>
<evidence type="ECO:0000256" key="9">
    <source>
        <dbReference type="ARBA" id="ARBA00023136"/>
    </source>
</evidence>
<keyword evidence="7" id="KW-0653">Protein transport</keyword>
<accession>E4TI40</accession>
<dbReference type="HOGENOM" id="CLU_989551_0_0_0"/>
<dbReference type="PANTHER" id="PTHR33446">
    <property type="entry name" value="PROTEIN TONB-RELATED"/>
    <property type="match status" value="1"/>
</dbReference>